<organism evidence="1 2">
    <name type="scientific">Vespula vulgaris</name>
    <name type="common">Yellow jacket</name>
    <name type="synonym">Wasp</name>
    <dbReference type="NCBI Taxonomy" id="7454"/>
    <lineage>
        <taxon>Eukaryota</taxon>
        <taxon>Metazoa</taxon>
        <taxon>Ecdysozoa</taxon>
        <taxon>Arthropoda</taxon>
        <taxon>Hexapoda</taxon>
        <taxon>Insecta</taxon>
        <taxon>Pterygota</taxon>
        <taxon>Neoptera</taxon>
        <taxon>Endopterygota</taxon>
        <taxon>Hymenoptera</taxon>
        <taxon>Apocrita</taxon>
        <taxon>Aculeata</taxon>
        <taxon>Vespoidea</taxon>
        <taxon>Vespidae</taxon>
        <taxon>Vespinae</taxon>
        <taxon>Vespula</taxon>
    </lineage>
</organism>
<keyword evidence="2" id="KW-1185">Reference proteome</keyword>
<evidence type="ECO:0000313" key="1">
    <source>
        <dbReference type="EMBL" id="KAF7396765.1"/>
    </source>
</evidence>
<comment type="caution">
    <text evidence="1">The sequence shown here is derived from an EMBL/GenBank/DDBJ whole genome shotgun (WGS) entry which is preliminary data.</text>
</comment>
<dbReference type="EMBL" id="JACSEA010000007">
    <property type="protein sequence ID" value="KAF7396765.1"/>
    <property type="molecule type" value="Genomic_DNA"/>
</dbReference>
<dbReference type="Proteomes" id="UP000614350">
    <property type="component" value="Unassembled WGS sequence"/>
</dbReference>
<accession>A0A834N4S3</accession>
<sequence>MRFVFTPRSGTIAISTATDTTITTTIGGVRDTIERGDSRESNEKFAAAVMAAVTPLLEPPLLSRLRSFLSSIKESAKKEDGMRGSIIHTSSSALKRYSPSDFQWSIEIERKSYMTRENREEAWKFYGTYGTRTVHESSPEILSGTMIGLLRHFGLWTNQ</sequence>
<reference evidence="1" key="1">
    <citation type="journal article" date="2020" name="G3 (Bethesda)">
        <title>High-Quality Assemblies for Three Invasive Social Wasps from the &lt;i&gt;Vespula&lt;/i&gt; Genus.</title>
        <authorList>
            <person name="Harrop T.W.R."/>
            <person name="Guhlin J."/>
            <person name="McLaughlin G.M."/>
            <person name="Permina E."/>
            <person name="Stockwell P."/>
            <person name="Gilligan J."/>
            <person name="Le Lec M.F."/>
            <person name="Gruber M.A.M."/>
            <person name="Quinn O."/>
            <person name="Lovegrove M."/>
            <person name="Duncan E.J."/>
            <person name="Remnant E.J."/>
            <person name="Van Eeckhoven J."/>
            <person name="Graham B."/>
            <person name="Knapp R.A."/>
            <person name="Langford K.W."/>
            <person name="Kronenberg Z."/>
            <person name="Press M.O."/>
            <person name="Eacker S.M."/>
            <person name="Wilson-Rankin E.E."/>
            <person name="Purcell J."/>
            <person name="Lester P.J."/>
            <person name="Dearden P.K."/>
        </authorList>
    </citation>
    <scope>NUCLEOTIDE SEQUENCE</scope>
    <source>
        <strain evidence="1">Marl-1</strain>
    </source>
</reference>
<protein>
    <submittedName>
        <fullName evidence="1">Uncharacterized protein</fullName>
    </submittedName>
</protein>
<evidence type="ECO:0000313" key="2">
    <source>
        <dbReference type="Proteomes" id="UP000614350"/>
    </source>
</evidence>
<proteinExistence type="predicted"/>
<dbReference type="AlphaFoldDB" id="A0A834N4S3"/>
<gene>
    <name evidence="1" type="ORF">HZH66_007627</name>
</gene>
<name>A0A834N4S3_VESVU</name>